<dbReference type="PANTHER" id="PTHR22916:SF3">
    <property type="entry name" value="UDP-GLCNAC:BETAGAL BETA-1,3-N-ACETYLGLUCOSAMINYLTRANSFERASE-LIKE PROTEIN 1"/>
    <property type="match status" value="1"/>
</dbReference>
<dbReference type="KEGG" id="eaj:Q3M24_03095"/>
<dbReference type="Pfam" id="PF00535">
    <property type="entry name" value="Glycos_transf_2"/>
    <property type="match status" value="1"/>
</dbReference>
<dbReference type="InterPro" id="IPR029044">
    <property type="entry name" value="Nucleotide-diphossugar_trans"/>
</dbReference>
<evidence type="ECO:0000259" key="1">
    <source>
        <dbReference type="Pfam" id="PF00535"/>
    </source>
</evidence>
<organism evidence="2">
    <name type="scientific">Candidatus Electrothrix aestuarii</name>
    <dbReference type="NCBI Taxonomy" id="3062594"/>
    <lineage>
        <taxon>Bacteria</taxon>
        <taxon>Pseudomonadati</taxon>
        <taxon>Thermodesulfobacteriota</taxon>
        <taxon>Desulfobulbia</taxon>
        <taxon>Desulfobulbales</taxon>
        <taxon>Desulfobulbaceae</taxon>
        <taxon>Candidatus Electrothrix</taxon>
    </lineage>
</organism>
<dbReference type="InterPro" id="IPR001173">
    <property type="entry name" value="Glyco_trans_2-like"/>
</dbReference>
<dbReference type="SUPFAM" id="SSF53448">
    <property type="entry name" value="Nucleotide-diphospho-sugar transferases"/>
    <property type="match status" value="1"/>
</dbReference>
<dbReference type="Gene3D" id="3.90.550.10">
    <property type="entry name" value="Spore Coat Polysaccharide Biosynthesis Protein SpsA, Chain A"/>
    <property type="match status" value="1"/>
</dbReference>
<feature type="domain" description="Glycosyltransferase 2-like" evidence="1">
    <location>
        <begin position="6"/>
        <end position="156"/>
    </location>
</feature>
<gene>
    <name evidence="2" type="ORF">Q3M24_03095</name>
</gene>
<proteinExistence type="predicted"/>
<keyword evidence="2" id="KW-0328">Glycosyltransferase</keyword>
<dbReference type="EMBL" id="CP159373">
    <property type="protein sequence ID" value="XCN73757.1"/>
    <property type="molecule type" value="Genomic_DNA"/>
</dbReference>
<name>A0AAU8LX17_9BACT</name>
<protein>
    <submittedName>
        <fullName evidence="2">Glycosyltransferase</fullName>
        <ecNumber evidence="2">2.4.-.-</ecNumber>
    </submittedName>
</protein>
<reference evidence="2" key="1">
    <citation type="journal article" date="2024" name="Syst. Appl. Microbiol.">
        <title>First single-strain enrichments of Electrothrix cable bacteria, description of E. aestuarii sp. nov. and E. rattekaaiensis sp. nov., and proposal of a cable bacteria taxonomy following the rules of the SeqCode.</title>
        <authorList>
            <person name="Plum-Jensen L.E."/>
            <person name="Schramm A."/>
            <person name="Marshall I.P.G."/>
        </authorList>
    </citation>
    <scope>NUCLEOTIDE SEQUENCE</scope>
    <source>
        <strain evidence="2">Rat1</strain>
    </source>
</reference>
<keyword evidence="2" id="KW-0808">Transferase</keyword>
<reference evidence="2" key="2">
    <citation type="submission" date="2024-06" db="EMBL/GenBank/DDBJ databases">
        <authorList>
            <person name="Plum-Jensen L.E."/>
            <person name="Schramm A."/>
            <person name="Marshall I.P.G."/>
        </authorList>
    </citation>
    <scope>NUCLEOTIDE SEQUENCE</scope>
    <source>
        <strain evidence="2">Rat1</strain>
    </source>
</reference>
<dbReference type="GO" id="GO:0016758">
    <property type="term" value="F:hexosyltransferase activity"/>
    <property type="evidence" value="ECO:0007669"/>
    <property type="project" value="UniProtKB-ARBA"/>
</dbReference>
<sequence length="342" mass="39443">MDSKVTVLLPVYNGEKYLAETLASLLQQTYTDFELLVIDDGSTDGSADIIGSFTDQRIRLLKNERRLKLSGALNRGMREARGKYIARMDADDIALPQRLQRQVEYMDQHPQIGMCGTAIEIFGAGKPRRDVYPATSDAIRAYALFDCPFCHPSVMLRKELFLQQGLSYEGSYYPTEDYELWSRAVDKFPSANMEEVLLRYRIHGESMTGSDWDRMDKQAARIIKERLERLGVSCTDEEILFHRNIGRGRSCVLSAWSEFIRAEEWLQQLLDNIPISKSELRPTITLIWYRLCLNNTGFGLQVLRQYMNSRLGQGDSERKVRMLLLFFSVIKQKMQQHPKKAS</sequence>
<dbReference type="AlphaFoldDB" id="A0AAU8LX17"/>
<accession>A0AAU8LX17</accession>
<dbReference type="PANTHER" id="PTHR22916">
    <property type="entry name" value="GLYCOSYLTRANSFERASE"/>
    <property type="match status" value="1"/>
</dbReference>
<dbReference type="EC" id="2.4.-.-" evidence="2"/>
<evidence type="ECO:0000313" key="2">
    <source>
        <dbReference type="EMBL" id="XCN73757.1"/>
    </source>
</evidence>